<dbReference type="EMBL" id="LKAJ02000001">
    <property type="protein sequence ID" value="MCS5710641.1"/>
    <property type="molecule type" value="Genomic_DNA"/>
</dbReference>
<protein>
    <submittedName>
        <fullName evidence="2">Arylamine N-acetyltransferase</fullName>
        <ecNumber evidence="2">2.3.1.5</ecNumber>
    </submittedName>
</protein>
<gene>
    <name evidence="2" type="primary">nat_2</name>
    <name evidence="3" type="ORF">HT99x_004305</name>
    <name evidence="2" type="ORF">HT99x_02262</name>
</gene>
<dbReference type="PANTHER" id="PTHR11786">
    <property type="entry name" value="N-HYDROXYARYLAMINE O-ACETYLTRANSFERASE"/>
    <property type="match status" value="1"/>
</dbReference>
<comment type="similarity">
    <text evidence="1">Belongs to the arylamine N-acetyltransferase family.</text>
</comment>
<dbReference type="OrthoDB" id="7181050at2"/>
<dbReference type="Pfam" id="PF00797">
    <property type="entry name" value="Acetyltransf_2"/>
    <property type="match status" value="1"/>
</dbReference>
<dbReference type="AlphaFoldDB" id="A0A0Q9YJE7"/>
<dbReference type="InterPro" id="IPR001447">
    <property type="entry name" value="Arylamine_N-AcTrfase"/>
</dbReference>
<reference evidence="2" key="1">
    <citation type="submission" date="2015-09" db="EMBL/GenBank/DDBJ databases">
        <title>Draft Genome Sequences of Two Novel Amoeba-resistant Intranuclear Bacteria, Candidatus Berkiella cookevillensis and Candidatus Berkiella aquae.</title>
        <authorList>
            <person name="Mehari Y.T."/>
            <person name="Arivett B.A."/>
            <person name="Farone A.L."/>
            <person name="Gunderson J.H."/>
            <person name="Farone M.B."/>
        </authorList>
    </citation>
    <scope>NUCLEOTIDE SEQUENCE [LARGE SCALE GENOMIC DNA]</scope>
    <source>
        <strain evidence="2">HT99</strain>
    </source>
</reference>
<reference evidence="3" key="3">
    <citation type="submission" date="2021-06" db="EMBL/GenBank/DDBJ databases">
        <title>Genomic Description and Analysis of Intracellular Bacteria, Candidatus Berkiella cookevillensis and Candidatus Berkiella aquae.</title>
        <authorList>
            <person name="Kidane D.T."/>
            <person name="Mehari Y.T."/>
            <person name="Rice F.C."/>
            <person name="Arivett B.A."/>
            <person name="Farone A.L."/>
            <person name="Berk S.G."/>
            <person name="Farone M.B."/>
        </authorList>
    </citation>
    <scope>NUCLEOTIDE SEQUENCE</scope>
    <source>
        <strain evidence="3">HT99</strain>
    </source>
</reference>
<dbReference type="InterPro" id="IPR053710">
    <property type="entry name" value="Arylamine_NAT_domain_sf"/>
</dbReference>
<dbReference type="InterPro" id="IPR038765">
    <property type="entry name" value="Papain-like_cys_pep_sf"/>
</dbReference>
<comment type="caution">
    <text evidence="2">The sequence shown here is derived from an EMBL/GenBank/DDBJ whole genome shotgun (WGS) entry which is preliminary data.</text>
</comment>
<reference evidence="3" key="2">
    <citation type="journal article" date="2016" name="Genome Announc.">
        <title>Draft Genome Sequences of Two Novel Amoeba-Resistant Intranuclear Bacteria, 'Candidatus Berkiella cookevillensis' and 'Candidatus Berkiella aquae'.</title>
        <authorList>
            <person name="Mehari Y.T."/>
            <person name="Arivett B.A."/>
            <person name="Farone A.L."/>
            <person name="Gunderson J.H."/>
            <person name="Farone M.B."/>
        </authorList>
    </citation>
    <scope>NUCLEOTIDE SEQUENCE</scope>
    <source>
        <strain evidence="3">HT99</strain>
    </source>
</reference>
<dbReference type="RefSeq" id="WP_075066876.1">
    <property type="nucleotide sequence ID" value="NZ_LKAJ02000001.1"/>
</dbReference>
<accession>A0A0Q9YJE7</accession>
<evidence type="ECO:0000313" key="3">
    <source>
        <dbReference type="EMBL" id="MCS5710641.1"/>
    </source>
</evidence>
<keyword evidence="2" id="KW-0808">Transferase</keyword>
<organism evidence="2">
    <name type="scientific">Candidatus Berkiella aquae</name>
    <dbReference type="NCBI Taxonomy" id="295108"/>
    <lineage>
        <taxon>Bacteria</taxon>
        <taxon>Pseudomonadati</taxon>
        <taxon>Pseudomonadota</taxon>
        <taxon>Gammaproteobacteria</taxon>
        <taxon>Candidatus Berkiellales</taxon>
        <taxon>Candidatus Berkiellaceae</taxon>
        <taxon>Candidatus Berkiella</taxon>
    </lineage>
</organism>
<evidence type="ECO:0000256" key="1">
    <source>
        <dbReference type="ARBA" id="ARBA00006547"/>
    </source>
</evidence>
<dbReference type="GO" id="GO:0004060">
    <property type="term" value="F:arylamine N-acetyltransferase activity"/>
    <property type="evidence" value="ECO:0007669"/>
    <property type="project" value="UniProtKB-EC"/>
</dbReference>
<dbReference type="EC" id="2.3.1.5" evidence="2"/>
<proteinExistence type="inferred from homology"/>
<evidence type="ECO:0000313" key="4">
    <source>
        <dbReference type="Proteomes" id="UP000051497"/>
    </source>
</evidence>
<dbReference type="Gene3D" id="3.30.2140.20">
    <property type="match status" value="1"/>
</dbReference>
<dbReference type="SUPFAM" id="SSF54001">
    <property type="entry name" value="Cysteine proteinases"/>
    <property type="match status" value="1"/>
</dbReference>
<name>A0A0Q9YJE7_9GAMM</name>
<sequence>MPPTAVQIKEYLKKIGFEGEPSVTLECLTQIVEAHSFAFPFETLSLHDSHLDHRPNHRTSLNFDALFRKLVHGNGRGGRCVELNTLLQTMLKALNFKVRPILGEDLLMSSHLPRRKRPRHSAGIVKIGDDKFLVDAAFGGIGIIAPVPLKPGEYQQYSEKFRLTASKEYTFELQIYRNGQPQSIYGFSKKAVTQKAFADLNKRNANVLNTQSLFKTFFSCTKPFKISEQQNGRYNITNNKFSISKDNNTTHREKIDSQARLHELLGEYFNIDLSKHYIRHNEVDMLAYQQGITRPPTLHRFNTRLKERYQTIKDSVETKNAAKETAKATCIVCDDPNPKCPKLNP</sequence>
<dbReference type="PANTHER" id="PTHR11786:SF0">
    <property type="entry name" value="ARYLAMINE N-ACETYLTRANSFERASE 4-RELATED"/>
    <property type="match status" value="1"/>
</dbReference>
<dbReference type="Proteomes" id="UP000051497">
    <property type="component" value="Unassembled WGS sequence"/>
</dbReference>
<evidence type="ECO:0000313" key="2">
    <source>
        <dbReference type="EMBL" id="KRG20773.1"/>
    </source>
</evidence>
<keyword evidence="2" id="KW-0012">Acyltransferase</keyword>
<dbReference type="STRING" id="295108.HT99x_02262"/>
<dbReference type="EMBL" id="LKAJ01000009">
    <property type="protein sequence ID" value="KRG20773.1"/>
    <property type="molecule type" value="Genomic_DNA"/>
</dbReference>
<keyword evidence="4" id="KW-1185">Reference proteome</keyword>